<dbReference type="CDD" id="cd07560">
    <property type="entry name" value="Peptidase_S41_CPP"/>
    <property type="match status" value="1"/>
</dbReference>
<evidence type="ECO:0000256" key="1">
    <source>
        <dbReference type="ARBA" id="ARBA00022670"/>
    </source>
</evidence>
<dbReference type="PANTHER" id="PTHR32060:SF30">
    <property type="entry name" value="CARBOXY-TERMINAL PROCESSING PROTEASE CTPA"/>
    <property type="match status" value="1"/>
</dbReference>
<protein>
    <recommendedName>
        <fullName evidence="4">Tail specific protease domain-containing protein</fullName>
    </recommendedName>
</protein>
<dbReference type="AlphaFoldDB" id="A0A645J8S4"/>
<evidence type="ECO:0000259" key="4">
    <source>
        <dbReference type="SMART" id="SM00245"/>
    </source>
</evidence>
<dbReference type="Pfam" id="PF03572">
    <property type="entry name" value="Peptidase_S41"/>
    <property type="match status" value="1"/>
</dbReference>
<feature type="domain" description="Tail specific protease" evidence="4">
    <location>
        <begin position="1"/>
        <end position="114"/>
    </location>
</feature>
<dbReference type="GO" id="GO:0004175">
    <property type="term" value="F:endopeptidase activity"/>
    <property type="evidence" value="ECO:0007669"/>
    <property type="project" value="TreeGrafter"/>
</dbReference>
<reference evidence="5" key="1">
    <citation type="submission" date="2019-08" db="EMBL/GenBank/DDBJ databases">
        <authorList>
            <person name="Kucharzyk K."/>
            <person name="Murdoch R.W."/>
            <person name="Higgins S."/>
            <person name="Loffler F."/>
        </authorList>
    </citation>
    <scope>NUCLEOTIDE SEQUENCE</scope>
</reference>
<keyword evidence="2" id="KW-0378">Hydrolase</keyword>
<dbReference type="GO" id="GO:0007165">
    <property type="term" value="P:signal transduction"/>
    <property type="evidence" value="ECO:0007669"/>
    <property type="project" value="TreeGrafter"/>
</dbReference>
<dbReference type="GO" id="GO:0008236">
    <property type="term" value="F:serine-type peptidase activity"/>
    <property type="evidence" value="ECO:0007669"/>
    <property type="project" value="UniProtKB-KW"/>
</dbReference>
<accession>A0A645J8S4</accession>
<keyword evidence="3" id="KW-0720">Serine protease</keyword>
<dbReference type="SUPFAM" id="SSF52096">
    <property type="entry name" value="ClpP/crotonase"/>
    <property type="match status" value="1"/>
</dbReference>
<gene>
    <name evidence="5" type="ORF">SDC9_207243</name>
</gene>
<dbReference type="GO" id="GO:0030288">
    <property type="term" value="C:outer membrane-bounded periplasmic space"/>
    <property type="evidence" value="ECO:0007669"/>
    <property type="project" value="TreeGrafter"/>
</dbReference>
<dbReference type="InterPro" id="IPR029045">
    <property type="entry name" value="ClpP/crotonase-like_dom_sf"/>
</dbReference>
<dbReference type="PANTHER" id="PTHR32060">
    <property type="entry name" value="TAIL-SPECIFIC PROTEASE"/>
    <property type="match status" value="1"/>
</dbReference>
<name>A0A645J8S4_9ZZZZ</name>
<dbReference type="SMART" id="SM00245">
    <property type="entry name" value="TSPc"/>
    <property type="match status" value="1"/>
</dbReference>
<organism evidence="5">
    <name type="scientific">bioreactor metagenome</name>
    <dbReference type="NCBI Taxonomy" id="1076179"/>
    <lineage>
        <taxon>unclassified sequences</taxon>
        <taxon>metagenomes</taxon>
        <taxon>ecological metagenomes</taxon>
    </lineage>
</organism>
<dbReference type="InterPro" id="IPR004447">
    <property type="entry name" value="Peptidase_S41A"/>
</dbReference>
<dbReference type="Gene3D" id="3.90.226.10">
    <property type="entry name" value="2-enoyl-CoA Hydratase, Chain A, domain 1"/>
    <property type="match status" value="1"/>
</dbReference>
<comment type="caution">
    <text evidence="5">The sequence shown here is derived from an EMBL/GenBank/DDBJ whole genome shotgun (WGS) entry which is preliminary data.</text>
</comment>
<dbReference type="GO" id="GO:0006508">
    <property type="term" value="P:proteolysis"/>
    <property type="evidence" value="ECO:0007669"/>
    <property type="project" value="UniProtKB-KW"/>
</dbReference>
<evidence type="ECO:0000313" key="5">
    <source>
        <dbReference type="EMBL" id="MPN59522.1"/>
    </source>
</evidence>
<evidence type="ECO:0000256" key="3">
    <source>
        <dbReference type="ARBA" id="ARBA00022825"/>
    </source>
</evidence>
<keyword evidence="1" id="KW-0645">Protease</keyword>
<evidence type="ECO:0000256" key="2">
    <source>
        <dbReference type="ARBA" id="ARBA00022801"/>
    </source>
</evidence>
<sequence>MQIAGRLLPDGEVMKLAMRDAEQRFTIQGANPIDIPYIILVNGGSASASEILAGAIQDREGGVLVGTRTYGKGSVQSVYTLLSGSGLRVTEGRYYLPSGRSIDGEGILPDYLVENDPALEEDRQLQKALSLLKDVFEGKETLDTLLADSPLKQGLLENDTAAVTK</sequence>
<dbReference type="InterPro" id="IPR005151">
    <property type="entry name" value="Tail-specific_protease"/>
</dbReference>
<proteinExistence type="predicted"/>
<dbReference type="EMBL" id="VSSQ01133630">
    <property type="protein sequence ID" value="MPN59522.1"/>
    <property type="molecule type" value="Genomic_DNA"/>
</dbReference>